<dbReference type="RefSeq" id="WP_179354952.1">
    <property type="nucleotide sequence ID" value="NZ_CP058627.1"/>
</dbReference>
<proteinExistence type="inferred from homology"/>
<organism evidence="7 8">
    <name type="scientific">Chitinibacter bivalviorum</name>
    <dbReference type="NCBI Taxonomy" id="2739434"/>
    <lineage>
        <taxon>Bacteria</taxon>
        <taxon>Pseudomonadati</taxon>
        <taxon>Pseudomonadota</taxon>
        <taxon>Betaproteobacteria</taxon>
        <taxon>Neisseriales</taxon>
        <taxon>Chitinibacteraceae</taxon>
        <taxon>Chitinibacter</taxon>
    </lineage>
</organism>
<feature type="domain" description="Extradiol ring-cleavage dioxygenase class III enzyme subunit B" evidence="6">
    <location>
        <begin position="5"/>
        <end position="250"/>
    </location>
</feature>
<keyword evidence="4" id="KW-0862">Zinc</keyword>
<evidence type="ECO:0000259" key="6">
    <source>
        <dbReference type="Pfam" id="PF02900"/>
    </source>
</evidence>
<evidence type="ECO:0000256" key="4">
    <source>
        <dbReference type="ARBA" id="ARBA00022833"/>
    </source>
</evidence>
<evidence type="ECO:0000313" key="7">
    <source>
        <dbReference type="EMBL" id="QLG88437.1"/>
    </source>
</evidence>
<name>A0A7H9BIH3_9NEIS</name>
<dbReference type="Pfam" id="PF02900">
    <property type="entry name" value="LigB"/>
    <property type="match status" value="1"/>
</dbReference>
<dbReference type="GO" id="GO:0008198">
    <property type="term" value="F:ferrous iron binding"/>
    <property type="evidence" value="ECO:0007669"/>
    <property type="project" value="InterPro"/>
</dbReference>
<dbReference type="PIRSF" id="PIRSF006157">
    <property type="entry name" value="Doxgns_DODA"/>
    <property type="match status" value="1"/>
</dbReference>
<dbReference type="InterPro" id="IPR014436">
    <property type="entry name" value="Extradiol_dOase_DODA"/>
</dbReference>
<dbReference type="PANTHER" id="PTHR30096">
    <property type="entry name" value="4,5-DOPA DIOXYGENASE EXTRADIOL-LIKE PROTEIN"/>
    <property type="match status" value="1"/>
</dbReference>
<dbReference type="Proteomes" id="UP000509597">
    <property type="component" value="Chromosome"/>
</dbReference>
<comment type="cofactor">
    <cofactor evidence="1">
        <name>Zn(2+)</name>
        <dbReference type="ChEBI" id="CHEBI:29105"/>
    </cofactor>
</comment>
<dbReference type="InterPro" id="IPR004183">
    <property type="entry name" value="Xdiol_dOase_suB"/>
</dbReference>
<evidence type="ECO:0000256" key="5">
    <source>
        <dbReference type="ARBA" id="ARBA00023002"/>
    </source>
</evidence>
<dbReference type="GO" id="GO:0008270">
    <property type="term" value="F:zinc ion binding"/>
    <property type="evidence" value="ECO:0007669"/>
    <property type="project" value="InterPro"/>
</dbReference>
<keyword evidence="3" id="KW-0479">Metal-binding</keyword>
<dbReference type="PANTHER" id="PTHR30096:SF0">
    <property type="entry name" value="4,5-DOPA DIOXYGENASE EXTRADIOL-LIKE PROTEIN"/>
    <property type="match status" value="1"/>
</dbReference>
<evidence type="ECO:0000256" key="2">
    <source>
        <dbReference type="ARBA" id="ARBA00007581"/>
    </source>
</evidence>
<evidence type="ECO:0000256" key="1">
    <source>
        <dbReference type="ARBA" id="ARBA00001947"/>
    </source>
</evidence>
<dbReference type="KEGG" id="chiz:HQ393_09360"/>
<dbReference type="SUPFAM" id="SSF53213">
    <property type="entry name" value="LigB-like"/>
    <property type="match status" value="1"/>
</dbReference>
<evidence type="ECO:0000256" key="3">
    <source>
        <dbReference type="ARBA" id="ARBA00022723"/>
    </source>
</evidence>
<dbReference type="Gene3D" id="3.40.830.10">
    <property type="entry name" value="LigB-like"/>
    <property type="match status" value="1"/>
</dbReference>
<keyword evidence="5" id="KW-0560">Oxidoreductase</keyword>
<gene>
    <name evidence="7" type="ORF">HQ393_09360</name>
</gene>
<dbReference type="CDD" id="cd07363">
    <property type="entry name" value="45_DOPA_Dioxygenase"/>
    <property type="match status" value="1"/>
</dbReference>
<dbReference type="GO" id="GO:0016702">
    <property type="term" value="F:oxidoreductase activity, acting on single donors with incorporation of molecular oxygen, incorporation of two atoms of oxygen"/>
    <property type="evidence" value="ECO:0007669"/>
    <property type="project" value="UniProtKB-ARBA"/>
</dbReference>
<accession>A0A7H9BIH3</accession>
<sequence length="268" mass="29696">MQNSLFISHGAPTLIIDDSPAHHFLRQLGDQLPRPRLIVMISAHNIARQTTIGTAAKWREWHDFGGFPDELYQMQYRPDGEPHFAEALAKQLAAMGEDIVLSDNTALDHGAWVPLKLIYPEADIPVVTVSLSQHMDNAAHLALGKKLGELLPDDVLLIGSGSITHNLRDAFTRMQYPESHSESDRYADQFIAAVHLAGNTYQINDWEHWNHAPNALPFARQAHPSSEHFLPFLVARAAAGDDARMTTLHHSIELGVLGMDVIGFTAKA</sequence>
<dbReference type="EMBL" id="CP058627">
    <property type="protein sequence ID" value="QLG88437.1"/>
    <property type="molecule type" value="Genomic_DNA"/>
</dbReference>
<evidence type="ECO:0000313" key="8">
    <source>
        <dbReference type="Proteomes" id="UP000509597"/>
    </source>
</evidence>
<comment type="similarity">
    <text evidence="2">Belongs to the DODA-type extradiol aromatic ring-opening dioxygenase family.</text>
</comment>
<keyword evidence="8" id="KW-1185">Reference proteome</keyword>
<dbReference type="AlphaFoldDB" id="A0A7H9BIH3"/>
<reference evidence="7 8" key="1">
    <citation type="submission" date="2020-07" db="EMBL/GenBank/DDBJ databases">
        <title>Complete genome sequence of Chitinibacter sp. 2T18.</title>
        <authorList>
            <person name="Bae J.-W."/>
            <person name="Choi J.-W."/>
        </authorList>
    </citation>
    <scope>NUCLEOTIDE SEQUENCE [LARGE SCALE GENOMIC DNA]</scope>
    <source>
        <strain evidence="7 8">2T18</strain>
    </source>
</reference>
<protein>
    <submittedName>
        <fullName evidence="7">Dioxygenase</fullName>
    </submittedName>
</protein>
<keyword evidence="7" id="KW-0223">Dioxygenase</keyword>